<evidence type="ECO:0000256" key="3">
    <source>
        <dbReference type="SAM" id="MobiDB-lite"/>
    </source>
</evidence>
<proteinExistence type="predicted"/>
<dbReference type="InterPro" id="IPR000330">
    <property type="entry name" value="SNF2_N"/>
</dbReference>
<protein>
    <recommendedName>
        <fullName evidence="4">SNF2 N-terminal domain-containing protein</fullName>
    </recommendedName>
</protein>
<dbReference type="EMBL" id="ML995846">
    <property type="protein sequence ID" value="KAF2768220.1"/>
    <property type="molecule type" value="Genomic_DNA"/>
</dbReference>
<feature type="region of interest" description="Disordered" evidence="3">
    <location>
        <begin position="158"/>
        <end position="194"/>
    </location>
</feature>
<reference evidence="5" key="1">
    <citation type="journal article" date="2020" name="Stud. Mycol.">
        <title>101 Dothideomycetes genomes: a test case for predicting lifestyles and emergence of pathogens.</title>
        <authorList>
            <person name="Haridas S."/>
            <person name="Albert R."/>
            <person name="Binder M."/>
            <person name="Bloem J."/>
            <person name="Labutti K."/>
            <person name="Salamov A."/>
            <person name="Andreopoulos B."/>
            <person name="Baker S."/>
            <person name="Barry K."/>
            <person name="Bills G."/>
            <person name="Bluhm B."/>
            <person name="Cannon C."/>
            <person name="Castanera R."/>
            <person name="Culley D."/>
            <person name="Daum C."/>
            <person name="Ezra D."/>
            <person name="Gonzalez J."/>
            <person name="Henrissat B."/>
            <person name="Kuo A."/>
            <person name="Liang C."/>
            <person name="Lipzen A."/>
            <person name="Lutzoni F."/>
            <person name="Magnuson J."/>
            <person name="Mondo S."/>
            <person name="Nolan M."/>
            <person name="Ohm R."/>
            <person name="Pangilinan J."/>
            <person name="Park H.-J."/>
            <person name="Ramirez L."/>
            <person name="Alfaro M."/>
            <person name="Sun H."/>
            <person name="Tritt A."/>
            <person name="Yoshinaga Y."/>
            <person name="Zwiers L.-H."/>
            <person name="Turgeon B."/>
            <person name="Goodwin S."/>
            <person name="Spatafora J."/>
            <person name="Crous P."/>
            <person name="Grigoriev I."/>
        </authorList>
    </citation>
    <scope>NUCLEOTIDE SEQUENCE</scope>
    <source>
        <strain evidence="5">CBS 116005</strain>
    </source>
</reference>
<dbReference type="Proteomes" id="UP000799436">
    <property type="component" value="Unassembled WGS sequence"/>
</dbReference>
<feature type="region of interest" description="Disordered" evidence="3">
    <location>
        <begin position="655"/>
        <end position="744"/>
    </location>
</feature>
<sequence length="1332" mass="152607">MFRVVKRLPKETRQNLANSLDETFTVTPLPQWLQGESENDVREDIREAAHPQIAADVILPRDHPDAMGINGRKHDISRIEADFYDEEEDCIDGLNMYTEHGSKTLDDLLKLQQETKPVRLVISVQLMEVEQIHHEDVPTVPPALSEFLELDADVVTKRQKEERAQTPATENDSYHEPEFMRTTEHATDTSRGDNVSLETMSLAEGEALSDETTQPRFADPEPNSIAQQDQEVVAQAYDPNEYGQESKVVITKANTRRRGRKYDDWRREFGHALSDTQIARAKAFVRNREANRKNVQAVMNQQLLLCHDHDWQCKREKGMENLTQFRTPHDDYLLDLFRNQRSREEFIKEEYNGYNVFETEGFLSWQRFVLESYICAPVDGHDAQKYVDPSIKQFWDQQHQRGEEDSFHQAESAEDGMPRHPAVVSDLMRSTKDSNSDITKAVSGAYGYEGPKVDESLQFLDMKPVGVHRGVIKTYRSKLLEDVKVALLPSQVTAVVHMLQRSCGTIPLSPRQREDDQKYQEILRRLDYQAPPTYGGFLEQSPGMVKTNTALAFYTYWSKYSNHEKHLPALLLTPEGCVLKEWVKAINNHFPSINMIVVKSGERQIDKNTGKWPEEFSHLNDESNERNSTTLIVSSYQTWRRAVVAKKFFDADSPEVERREEGIIKPKKDRRRSGKETRDNHEVQWQIAVPDENDTDSDNDNHAVNNNDDADDNANSRSGSAAPGADDGDSDDDDNNNDGANWGNLDECVRFLWPSAKEAMNQEDDQREDIREEGVADEPWLVWTDDSIDGSPSDSLKRLIRLDPEAYHQLMKSGNYAAVAEYARLYDQLATIRRTPQSVLPGYTGEGAIGENGLELKDLMIPHKVHTKLLQFRKDEEEEFIWWHRAAAKEYEEAVRRWSAMMRKNKGAKRSETAAPPEDSDDTPASVFPALKKMAICTTSTLLARFHQYLEEDCGWGTRVDNVDSFRQNHFDADLLLLLAQDSSAKTRNPQDGRRISRKDRLRQLTTGSPRLREILQHIATYVLPSQDQPQRYKKLLITEEYPLIAFFYETILNFIHVPTRPFQQLTICILMYSINSSGVNLDKDCNRCVVSTAATNAATEVQAWSRLVRGKKVLELFPELDVDDFVKGKEAKEMIRRFRMAQDHNAPTIEVAQADSQSVEQAADENENFDTFMTRVTAAQGFNLSPDTAEAQEFGSAIKDFICSKIRKSNKSLDDKWRSVWTRMDDAEKKSFDQDYIYGIYLCTLDPEAQFTEKELRSNVDLCLERALRIVNRERFGHTDLKLKVVPYVDYGNLTGDGFTKVSGLVEKEKIRAKRMDVAFRLGLSTAGLRM</sequence>
<gene>
    <name evidence="5" type="ORF">EJ03DRAFT_337034</name>
</gene>
<evidence type="ECO:0000313" key="5">
    <source>
        <dbReference type="EMBL" id="KAF2768220.1"/>
    </source>
</evidence>
<organism evidence="5 6">
    <name type="scientific">Teratosphaeria nubilosa</name>
    <dbReference type="NCBI Taxonomy" id="161662"/>
    <lineage>
        <taxon>Eukaryota</taxon>
        <taxon>Fungi</taxon>
        <taxon>Dikarya</taxon>
        <taxon>Ascomycota</taxon>
        <taxon>Pezizomycotina</taxon>
        <taxon>Dothideomycetes</taxon>
        <taxon>Dothideomycetidae</taxon>
        <taxon>Mycosphaerellales</taxon>
        <taxon>Teratosphaeriaceae</taxon>
        <taxon>Teratosphaeria</taxon>
    </lineage>
</organism>
<keyword evidence="6" id="KW-1185">Reference proteome</keyword>
<evidence type="ECO:0000313" key="6">
    <source>
        <dbReference type="Proteomes" id="UP000799436"/>
    </source>
</evidence>
<feature type="domain" description="SNF2 N-terminal" evidence="4">
    <location>
        <begin position="491"/>
        <end position="694"/>
    </location>
</feature>
<dbReference type="GO" id="GO:0005524">
    <property type="term" value="F:ATP binding"/>
    <property type="evidence" value="ECO:0007669"/>
    <property type="project" value="InterPro"/>
</dbReference>
<accession>A0A6G1L6G7</accession>
<keyword evidence="1" id="KW-0547">Nucleotide-binding</keyword>
<feature type="compositionally biased region" description="Basic and acidic residues" evidence="3">
    <location>
        <begin position="172"/>
        <end position="191"/>
    </location>
</feature>
<dbReference type="OrthoDB" id="3946220at2759"/>
<feature type="compositionally biased region" description="Basic and acidic residues" evidence="3">
    <location>
        <begin position="655"/>
        <end position="666"/>
    </location>
</feature>
<dbReference type="Pfam" id="PF00176">
    <property type="entry name" value="SNF2-rel_dom"/>
    <property type="match status" value="1"/>
</dbReference>
<keyword evidence="2" id="KW-0067">ATP-binding</keyword>
<feature type="compositionally biased region" description="Acidic residues" evidence="3">
    <location>
        <begin position="726"/>
        <end position="736"/>
    </location>
</feature>
<evidence type="ECO:0000259" key="4">
    <source>
        <dbReference type="Pfam" id="PF00176"/>
    </source>
</evidence>
<name>A0A6G1L6G7_9PEZI</name>
<feature type="compositionally biased region" description="Low complexity" evidence="3">
    <location>
        <begin position="702"/>
        <end position="725"/>
    </location>
</feature>
<evidence type="ECO:0000256" key="2">
    <source>
        <dbReference type="ARBA" id="ARBA00022840"/>
    </source>
</evidence>
<evidence type="ECO:0000256" key="1">
    <source>
        <dbReference type="ARBA" id="ARBA00022741"/>
    </source>
</evidence>